<feature type="compositionally biased region" description="Polar residues" evidence="1">
    <location>
        <begin position="149"/>
        <end position="166"/>
    </location>
</feature>
<protein>
    <submittedName>
        <fullName evidence="2">Uncharacterized protein</fullName>
    </submittedName>
</protein>
<name>A0A8H4QL83_9AGAR</name>
<dbReference type="EMBL" id="JAACJL010000046">
    <property type="protein sequence ID" value="KAF4612918.1"/>
    <property type="molecule type" value="Genomic_DNA"/>
</dbReference>
<keyword evidence="3" id="KW-1185">Reference proteome</keyword>
<organism evidence="2 3">
    <name type="scientific">Agrocybe pediades</name>
    <dbReference type="NCBI Taxonomy" id="84607"/>
    <lineage>
        <taxon>Eukaryota</taxon>
        <taxon>Fungi</taxon>
        <taxon>Dikarya</taxon>
        <taxon>Basidiomycota</taxon>
        <taxon>Agaricomycotina</taxon>
        <taxon>Agaricomycetes</taxon>
        <taxon>Agaricomycetidae</taxon>
        <taxon>Agaricales</taxon>
        <taxon>Agaricineae</taxon>
        <taxon>Strophariaceae</taxon>
        <taxon>Agrocybe</taxon>
    </lineage>
</organism>
<reference evidence="2 3" key="1">
    <citation type="submission" date="2019-12" db="EMBL/GenBank/DDBJ databases">
        <authorList>
            <person name="Floudas D."/>
            <person name="Bentzer J."/>
            <person name="Ahren D."/>
            <person name="Johansson T."/>
            <person name="Persson P."/>
            <person name="Tunlid A."/>
        </authorList>
    </citation>
    <scope>NUCLEOTIDE SEQUENCE [LARGE SCALE GENOMIC DNA]</scope>
    <source>
        <strain evidence="2 3">CBS 102.39</strain>
    </source>
</reference>
<feature type="region of interest" description="Disordered" evidence="1">
    <location>
        <begin position="406"/>
        <end position="474"/>
    </location>
</feature>
<accession>A0A8H4QL83</accession>
<evidence type="ECO:0000313" key="2">
    <source>
        <dbReference type="EMBL" id="KAF4612918.1"/>
    </source>
</evidence>
<feature type="region of interest" description="Disordered" evidence="1">
    <location>
        <begin position="102"/>
        <end position="203"/>
    </location>
</feature>
<feature type="compositionally biased region" description="Acidic residues" evidence="1">
    <location>
        <begin position="406"/>
        <end position="428"/>
    </location>
</feature>
<feature type="region of interest" description="Disordered" evidence="1">
    <location>
        <begin position="222"/>
        <end position="289"/>
    </location>
</feature>
<evidence type="ECO:0000256" key="1">
    <source>
        <dbReference type="SAM" id="MobiDB-lite"/>
    </source>
</evidence>
<proteinExistence type="predicted"/>
<feature type="compositionally biased region" description="Low complexity" evidence="1">
    <location>
        <begin position="453"/>
        <end position="473"/>
    </location>
</feature>
<comment type="caution">
    <text evidence="2">The sequence shown here is derived from an EMBL/GenBank/DDBJ whole genome shotgun (WGS) entry which is preliminary data.</text>
</comment>
<feature type="compositionally biased region" description="Low complexity" evidence="1">
    <location>
        <begin position="275"/>
        <end position="289"/>
    </location>
</feature>
<sequence length="522" mass="57482">MSPPMALNNSVQAQINVNPGPADVTWSDHIFGYREQRSDFLLDNKVEGSSISSSSSYSSDTSYSSESSCTNYTFSSSPSHVHILLRPSLQQHQLSRKGSLRYNNSVASPKSKPIPIPGATARGARSVSASPKAVLPTPSRRASPPLPTLSATQKAQDRQPASTTPGSRYLVAPIDDRESDYQAQDHPQNVNKEEKTRKKRKEEEAMITKAVEAFVAAKEFVEARERQRSPPPPYTPSPDPAAPAVVVQDDKQKKAEPVNVKPTPVRAASPPPSVQPQHRVQQQQQQQQLVRPRISSSEIKLLIYLYRTVMYAVAVSISVRISFDLSYPYPCSLQWKGFARFPLVEDDSDESSNPFGSPTVLKNQRQFTLSTAKREEQRRQLDVQDALLAIRLRAFLRGQGVSEGELDVVFEGEEEEQDVNEEEEEENVSENKTSSRPMISPPPPRSPSPPNPSSSSSASASSSTAWSSSKPKSTQVLPASYMIAFLMLRNSKSRSRRSSSSGYGYEKGRGRKTAFGTGARGD</sequence>
<dbReference type="AlphaFoldDB" id="A0A8H4QL83"/>
<evidence type="ECO:0000313" key="3">
    <source>
        <dbReference type="Proteomes" id="UP000521872"/>
    </source>
</evidence>
<gene>
    <name evidence="2" type="ORF">D9613_010727</name>
</gene>
<feature type="compositionally biased region" description="Pro residues" evidence="1">
    <location>
        <begin position="439"/>
        <end position="452"/>
    </location>
</feature>
<feature type="compositionally biased region" description="Polar residues" evidence="1">
    <location>
        <begin position="181"/>
        <end position="190"/>
    </location>
</feature>
<feature type="compositionally biased region" description="Basic and acidic residues" evidence="1">
    <location>
        <begin position="191"/>
        <end position="203"/>
    </location>
</feature>
<feature type="region of interest" description="Disordered" evidence="1">
    <location>
        <begin position="491"/>
        <end position="522"/>
    </location>
</feature>
<feature type="compositionally biased region" description="Pro residues" evidence="1">
    <location>
        <begin position="229"/>
        <end position="241"/>
    </location>
</feature>
<dbReference type="Proteomes" id="UP000521872">
    <property type="component" value="Unassembled WGS sequence"/>
</dbReference>